<evidence type="ECO:0000256" key="8">
    <source>
        <dbReference type="RuleBase" id="RU004003"/>
    </source>
</evidence>
<dbReference type="Proteomes" id="UP000178943">
    <property type="component" value="Unassembled WGS sequence"/>
</dbReference>
<evidence type="ECO:0000256" key="7">
    <source>
        <dbReference type="ARBA" id="ARBA00023237"/>
    </source>
</evidence>
<dbReference type="Gene3D" id="3.30.1370.120">
    <property type="match status" value="1"/>
</dbReference>
<comment type="caution">
    <text evidence="11">The sequence shown here is derived from an EMBL/GenBank/DDBJ whole genome shotgun (WGS) entry which is preliminary data.</text>
</comment>
<name>A0A1F5VEI2_9BACT</name>
<dbReference type="Pfam" id="PF11741">
    <property type="entry name" value="AMIN"/>
    <property type="match status" value="1"/>
</dbReference>
<comment type="subcellular location">
    <subcellularLocation>
        <location evidence="9">Cell outer membrane</location>
    </subcellularLocation>
    <subcellularLocation>
        <location evidence="1">Membrane</location>
    </subcellularLocation>
</comment>
<dbReference type="Pfam" id="PF21305">
    <property type="entry name" value="type_II_gspD_N0"/>
    <property type="match status" value="1"/>
</dbReference>
<dbReference type="EMBL" id="MFGW01000187">
    <property type="protein sequence ID" value="OGF61816.1"/>
    <property type="molecule type" value="Genomic_DNA"/>
</dbReference>
<evidence type="ECO:0000256" key="9">
    <source>
        <dbReference type="RuleBase" id="RU004004"/>
    </source>
</evidence>
<dbReference type="InterPro" id="IPR004846">
    <property type="entry name" value="T2SS/T3SS_dom"/>
</dbReference>
<dbReference type="InterPro" id="IPR021731">
    <property type="entry name" value="AMIN_dom"/>
</dbReference>
<dbReference type="AlphaFoldDB" id="A0A1F5VEI2"/>
<dbReference type="GO" id="GO:0009306">
    <property type="term" value="P:protein secretion"/>
    <property type="evidence" value="ECO:0007669"/>
    <property type="project" value="InterPro"/>
</dbReference>
<dbReference type="NCBIfam" id="TIGR02515">
    <property type="entry name" value="IV_pilus_PilQ"/>
    <property type="match status" value="1"/>
</dbReference>
<proteinExistence type="inferred from homology"/>
<evidence type="ECO:0000256" key="1">
    <source>
        <dbReference type="ARBA" id="ARBA00004370"/>
    </source>
</evidence>
<evidence type="ECO:0000256" key="4">
    <source>
        <dbReference type="ARBA" id="ARBA00022729"/>
    </source>
</evidence>
<comment type="similarity">
    <text evidence="8">Belongs to the bacterial secretin family.</text>
</comment>
<dbReference type="PANTHER" id="PTHR30604">
    <property type="entry name" value="PROTEIN TRANSPORT PROTEIN HOFQ"/>
    <property type="match status" value="1"/>
</dbReference>
<keyword evidence="2 9" id="KW-0813">Transport</keyword>
<dbReference type="Pfam" id="PF03958">
    <property type="entry name" value="Secretin_N"/>
    <property type="match status" value="1"/>
</dbReference>
<dbReference type="PRINTS" id="PR00811">
    <property type="entry name" value="BCTERIALGSPD"/>
</dbReference>
<evidence type="ECO:0000313" key="11">
    <source>
        <dbReference type="EMBL" id="OGF61816.1"/>
    </source>
</evidence>
<organism evidence="11 12">
    <name type="scientific">Candidatus Fischerbacteria bacterium RBG_13_37_8</name>
    <dbReference type="NCBI Taxonomy" id="1817863"/>
    <lineage>
        <taxon>Bacteria</taxon>
        <taxon>Candidatus Fischeribacteriota</taxon>
    </lineage>
</organism>
<dbReference type="InterPro" id="IPR038591">
    <property type="entry name" value="NolW-like_sf"/>
</dbReference>
<evidence type="ECO:0000256" key="2">
    <source>
        <dbReference type="ARBA" id="ARBA00022448"/>
    </source>
</evidence>
<dbReference type="Gene3D" id="3.30.1370.130">
    <property type="match status" value="1"/>
</dbReference>
<gene>
    <name evidence="11" type="ORF">A2Y62_20560</name>
</gene>
<evidence type="ECO:0000256" key="6">
    <source>
        <dbReference type="ARBA" id="ARBA00023136"/>
    </source>
</evidence>
<keyword evidence="7" id="KW-0998">Cell outer membrane</keyword>
<dbReference type="InterPro" id="IPR011662">
    <property type="entry name" value="Secretin/TonB_short_N"/>
</dbReference>
<keyword evidence="5" id="KW-0653">Protein transport</keyword>
<reference evidence="11 12" key="1">
    <citation type="journal article" date="2016" name="Nat. Commun.">
        <title>Thousands of microbial genomes shed light on interconnected biogeochemical processes in an aquifer system.</title>
        <authorList>
            <person name="Anantharaman K."/>
            <person name="Brown C.T."/>
            <person name="Hug L.A."/>
            <person name="Sharon I."/>
            <person name="Castelle C.J."/>
            <person name="Probst A.J."/>
            <person name="Thomas B.C."/>
            <person name="Singh A."/>
            <person name="Wilkins M.J."/>
            <person name="Karaoz U."/>
            <person name="Brodie E.L."/>
            <person name="Williams K.H."/>
            <person name="Hubbard S.S."/>
            <person name="Banfield J.F."/>
        </authorList>
    </citation>
    <scope>NUCLEOTIDE SEQUENCE [LARGE SCALE GENOMIC DNA]</scope>
</reference>
<evidence type="ECO:0000256" key="5">
    <source>
        <dbReference type="ARBA" id="ARBA00022927"/>
    </source>
</evidence>
<evidence type="ECO:0000313" key="12">
    <source>
        <dbReference type="Proteomes" id="UP000178943"/>
    </source>
</evidence>
<protein>
    <recommendedName>
        <fullName evidence="10">Secretin/TonB short N-terminal domain-containing protein</fullName>
    </recommendedName>
</protein>
<evidence type="ECO:0000259" key="10">
    <source>
        <dbReference type="SMART" id="SM00965"/>
    </source>
</evidence>
<keyword evidence="4" id="KW-0732">Signal</keyword>
<dbReference type="STRING" id="1817863.A2Y62_20560"/>
<dbReference type="GO" id="GO:0009279">
    <property type="term" value="C:cell outer membrane"/>
    <property type="evidence" value="ECO:0007669"/>
    <property type="project" value="UniProtKB-SubCell"/>
</dbReference>
<dbReference type="SMART" id="SM00965">
    <property type="entry name" value="STN"/>
    <property type="match status" value="1"/>
</dbReference>
<dbReference type="InterPro" id="IPR051808">
    <property type="entry name" value="Type_IV_pilus_biogenesis"/>
</dbReference>
<dbReference type="InterPro" id="IPR049371">
    <property type="entry name" value="GspD-like_N0"/>
</dbReference>
<keyword evidence="6" id="KW-0472">Membrane</keyword>
<evidence type="ECO:0000256" key="3">
    <source>
        <dbReference type="ARBA" id="ARBA00022692"/>
    </source>
</evidence>
<dbReference type="InterPro" id="IPR001775">
    <property type="entry name" value="GspD/PilQ"/>
</dbReference>
<dbReference type="InterPro" id="IPR005644">
    <property type="entry name" value="NolW-like"/>
</dbReference>
<dbReference type="InterPro" id="IPR013355">
    <property type="entry name" value="Pilus_4_PilQ"/>
</dbReference>
<accession>A0A1F5VEI2</accession>
<dbReference type="PANTHER" id="PTHR30604:SF1">
    <property type="entry name" value="DNA UTILIZATION PROTEIN HOFQ"/>
    <property type="match status" value="1"/>
</dbReference>
<dbReference type="Pfam" id="PF00263">
    <property type="entry name" value="Secretin"/>
    <property type="match status" value="1"/>
</dbReference>
<feature type="domain" description="Secretin/TonB short N-terminal" evidence="10">
    <location>
        <begin position="405"/>
        <end position="453"/>
    </location>
</feature>
<sequence>MRKLNYLFIVIAVSLSMCFLICESEVFSNEFSNFYWEQLPQKTKIVLEAKSPINYEVVSDVKSLDYVIMIKELDLSNLPKELVIDTAQVKAIKFFKEGDNYYLNIQRVSLFPCDIRSDGSKFQIFIEGVSSEKQEEKVAVKKAPENTAIAEVKQNQPEVKVVTKENEPKQPVAPMKPATILRDMSLNAKEQNNQITFSVDGKVTYKTFVLHNPERIVVDFYDLLLTAGNRQKLMNSKLIDKVRIAQFQTEPSRIVRAVVDVKKETNYNIVERGNSFIINIPPQTDVQQIAEIEEPVVNEEKEPLITENIEPLKEPEVIATAEVKTTVPEPENDTEAERQILLSNDRALFSNQEEDKTKKDKVIAGLKAQTIISEEKKWEGEAFTFDFKDIDIKDLFRFIADISGLNIILDPQVSGKITLKLMDVPWDQALDLICRSQGLGYALEGNVIRVAPVSVLSKEAEERRKQKEQEELIRPMQTIIRPLSYSTAAEVGNLVKKLLSPKGTIDVDTRTNTLIITDIDKKIPAIENLINSLDLRIPQVVIEARMVETSREFSQGLGIQWGFRGIMDPSYGNNTSLSFPNTMYAYGDKIFSTKGGIAGNPLGGYAVNLPTNIAPNAAVLLSTGNVLDTFRLDVALAALENQGHGRILSNPKIATQNNQQAEIRQGYQIPVQTIANNTVTTTFVNATLSLSVKPQITAEDTIIMDVTVENNRPDFTNVVFGTPPIITQRARATILMENGATAVMGGILVGRDEFAQAGVPGLSKIPIIKYLFKNSNIVRENRELLIFLTPRIIK</sequence>
<keyword evidence="3" id="KW-0812">Transmembrane</keyword>
<dbReference type="Gene3D" id="2.60.40.3500">
    <property type="match status" value="1"/>
</dbReference>